<dbReference type="Proteomes" id="UP000887572">
    <property type="component" value="Unplaced"/>
</dbReference>
<dbReference type="WBParaSite" id="Gr19_v10_g1989.t1">
    <property type="protein sequence ID" value="Gr19_v10_g1989.t1"/>
    <property type="gene ID" value="Gr19_v10_g1989"/>
</dbReference>
<evidence type="ECO:0000256" key="1">
    <source>
        <dbReference type="SAM" id="Phobius"/>
    </source>
</evidence>
<sequence>MARSVDKWMCCCGCHVTEGAYKMSWIFTVLNILGGLIAGHLFISTGLTAKTIFYSVNVLVSMLCWLPILCGHIFGKRSHRMYLPFLSLFALSTVYTFCEILFLVLQRILMFKAPDSIYVMFGVSPKEYEQLVSSPTGEFAFYILLMIAFLAFWCWVYSIVFRAYKFTKQIGGDGTSNEPKMPI</sequence>
<evidence type="ECO:0000313" key="2">
    <source>
        <dbReference type="Proteomes" id="UP000887572"/>
    </source>
</evidence>
<feature type="transmembrane region" description="Helical" evidence="1">
    <location>
        <begin position="139"/>
        <end position="160"/>
    </location>
</feature>
<feature type="transmembrane region" description="Helical" evidence="1">
    <location>
        <begin position="81"/>
        <end position="105"/>
    </location>
</feature>
<protein>
    <submittedName>
        <fullName evidence="3">Uncharacterized protein</fullName>
    </submittedName>
</protein>
<reference evidence="3" key="1">
    <citation type="submission" date="2022-11" db="UniProtKB">
        <authorList>
            <consortium name="WormBaseParasite"/>
        </authorList>
    </citation>
    <scope>IDENTIFICATION</scope>
</reference>
<feature type="transmembrane region" description="Helical" evidence="1">
    <location>
        <begin position="25"/>
        <end position="46"/>
    </location>
</feature>
<evidence type="ECO:0000313" key="3">
    <source>
        <dbReference type="WBParaSite" id="Gr19_v10_g1989.t1"/>
    </source>
</evidence>
<organism evidence="2 3">
    <name type="scientific">Globodera rostochiensis</name>
    <name type="common">Golden nematode worm</name>
    <name type="synonym">Heterodera rostochiensis</name>
    <dbReference type="NCBI Taxonomy" id="31243"/>
    <lineage>
        <taxon>Eukaryota</taxon>
        <taxon>Metazoa</taxon>
        <taxon>Ecdysozoa</taxon>
        <taxon>Nematoda</taxon>
        <taxon>Chromadorea</taxon>
        <taxon>Rhabditida</taxon>
        <taxon>Tylenchina</taxon>
        <taxon>Tylenchomorpha</taxon>
        <taxon>Tylenchoidea</taxon>
        <taxon>Heteroderidae</taxon>
        <taxon>Heteroderinae</taxon>
        <taxon>Globodera</taxon>
    </lineage>
</organism>
<dbReference type="AlphaFoldDB" id="A0A914HJV4"/>
<keyword evidence="1" id="KW-0812">Transmembrane</keyword>
<feature type="transmembrane region" description="Helical" evidence="1">
    <location>
        <begin position="52"/>
        <end position="74"/>
    </location>
</feature>
<keyword evidence="1" id="KW-0472">Membrane</keyword>
<proteinExistence type="predicted"/>
<keyword evidence="2" id="KW-1185">Reference proteome</keyword>
<name>A0A914HJV4_GLORO</name>
<keyword evidence="1" id="KW-1133">Transmembrane helix</keyword>
<accession>A0A914HJV4</accession>